<dbReference type="AlphaFoldDB" id="A0A6G1G0Q3"/>
<keyword evidence="1" id="KW-0472">Membrane</keyword>
<feature type="transmembrane region" description="Helical" evidence="1">
    <location>
        <begin position="20"/>
        <end position="39"/>
    </location>
</feature>
<evidence type="ECO:0000313" key="4">
    <source>
        <dbReference type="RefSeq" id="XP_033533193.1"/>
    </source>
</evidence>
<dbReference type="GeneID" id="54423669"/>
<reference evidence="4" key="2">
    <citation type="submission" date="2020-04" db="EMBL/GenBank/DDBJ databases">
        <authorList>
            <consortium name="NCBI Genome Project"/>
        </authorList>
    </citation>
    <scope>NUCLEOTIDE SEQUENCE</scope>
    <source>
        <strain evidence="4">CBS 781.70</strain>
    </source>
</reference>
<evidence type="ECO:0000256" key="1">
    <source>
        <dbReference type="SAM" id="Phobius"/>
    </source>
</evidence>
<keyword evidence="3" id="KW-1185">Reference proteome</keyword>
<dbReference type="EMBL" id="ML975161">
    <property type="protein sequence ID" value="KAF1811562.1"/>
    <property type="molecule type" value="Genomic_DNA"/>
</dbReference>
<protein>
    <submittedName>
        <fullName evidence="2 4">Uncharacterized protein</fullName>
    </submittedName>
</protein>
<organism evidence="2">
    <name type="scientific">Eremomyces bilateralis CBS 781.70</name>
    <dbReference type="NCBI Taxonomy" id="1392243"/>
    <lineage>
        <taxon>Eukaryota</taxon>
        <taxon>Fungi</taxon>
        <taxon>Dikarya</taxon>
        <taxon>Ascomycota</taxon>
        <taxon>Pezizomycotina</taxon>
        <taxon>Dothideomycetes</taxon>
        <taxon>Dothideomycetes incertae sedis</taxon>
        <taxon>Eremomycetales</taxon>
        <taxon>Eremomycetaceae</taxon>
        <taxon>Eremomyces</taxon>
    </lineage>
</organism>
<dbReference type="RefSeq" id="XP_033533193.1">
    <property type="nucleotide sequence ID" value="XM_033683099.1"/>
</dbReference>
<evidence type="ECO:0000313" key="2">
    <source>
        <dbReference type="EMBL" id="KAF1811562.1"/>
    </source>
</evidence>
<keyword evidence="1" id="KW-1133">Transmembrane helix</keyword>
<accession>A0A6G1G0Q3</accession>
<reference evidence="4" key="3">
    <citation type="submission" date="2025-04" db="UniProtKB">
        <authorList>
            <consortium name="RefSeq"/>
        </authorList>
    </citation>
    <scope>IDENTIFICATION</scope>
    <source>
        <strain evidence="4">CBS 781.70</strain>
    </source>
</reference>
<dbReference type="Proteomes" id="UP000504638">
    <property type="component" value="Unplaced"/>
</dbReference>
<keyword evidence="1" id="KW-0812">Transmembrane</keyword>
<proteinExistence type="predicted"/>
<name>A0A6G1G0Q3_9PEZI</name>
<evidence type="ECO:0000313" key="3">
    <source>
        <dbReference type="Proteomes" id="UP000504638"/>
    </source>
</evidence>
<gene>
    <name evidence="2 4" type="ORF">P152DRAFT_60074</name>
</gene>
<reference evidence="2 4" key="1">
    <citation type="submission" date="2020-01" db="EMBL/GenBank/DDBJ databases">
        <authorList>
            <consortium name="DOE Joint Genome Institute"/>
            <person name="Haridas S."/>
            <person name="Albert R."/>
            <person name="Binder M."/>
            <person name="Bloem J."/>
            <person name="Labutti K."/>
            <person name="Salamov A."/>
            <person name="Andreopoulos B."/>
            <person name="Baker S.E."/>
            <person name="Barry K."/>
            <person name="Bills G."/>
            <person name="Bluhm B.H."/>
            <person name="Cannon C."/>
            <person name="Castanera R."/>
            <person name="Culley D.E."/>
            <person name="Daum C."/>
            <person name="Ezra D."/>
            <person name="Gonzalez J.B."/>
            <person name="Henrissat B."/>
            <person name="Kuo A."/>
            <person name="Liang C."/>
            <person name="Lipzen A."/>
            <person name="Lutzoni F."/>
            <person name="Magnuson J."/>
            <person name="Mondo S."/>
            <person name="Nolan M."/>
            <person name="Ohm R."/>
            <person name="Pangilinan J."/>
            <person name="Park H.-J."/>
            <person name="Ramirez L."/>
            <person name="Alfaro M."/>
            <person name="Sun H."/>
            <person name="Tritt A."/>
            <person name="Yoshinaga Y."/>
            <person name="Zwiers L.-H."/>
            <person name="Turgeon B.G."/>
            <person name="Goodwin S.B."/>
            <person name="Spatafora J.W."/>
            <person name="Crous P.W."/>
            <person name="Grigoriev I.V."/>
        </authorList>
    </citation>
    <scope>NUCLEOTIDE SEQUENCE</scope>
    <source>
        <strain evidence="2 4">CBS 781.70</strain>
    </source>
</reference>
<sequence>MLVMGQSHPEARRYSLADSFLFDVVRITLVIITIMISLINCDGCICFMDSPLSCWALSGGGATRPALGDQKFLMVQDGAMNLKSSENSYFMMPRRFYKRGMNTEGALEFPSSAFLAKAFPILLKAVLLYRY</sequence>